<dbReference type="RefSeq" id="WP_258826701.1">
    <property type="nucleotide sequence ID" value="NZ_JANUHA010000002.1"/>
</dbReference>
<keyword evidence="3" id="KW-1185">Reference proteome</keyword>
<name>A0ABT2AHY6_9BURK</name>
<evidence type="ECO:0000313" key="2">
    <source>
        <dbReference type="EMBL" id="MCS0595650.1"/>
    </source>
</evidence>
<feature type="compositionally biased region" description="Polar residues" evidence="1">
    <location>
        <begin position="17"/>
        <end position="27"/>
    </location>
</feature>
<organism evidence="2 3">
    <name type="scientific">Massilia agri</name>
    <dbReference type="NCBI Taxonomy" id="1886785"/>
    <lineage>
        <taxon>Bacteria</taxon>
        <taxon>Pseudomonadati</taxon>
        <taxon>Pseudomonadota</taxon>
        <taxon>Betaproteobacteria</taxon>
        <taxon>Burkholderiales</taxon>
        <taxon>Oxalobacteraceae</taxon>
        <taxon>Telluria group</taxon>
        <taxon>Massilia</taxon>
    </lineage>
</organism>
<protein>
    <submittedName>
        <fullName evidence="2">Uncharacterized protein</fullName>
    </submittedName>
</protein>
<proteinExistence type="predicted"/>
<dbReference type="EMBL" id="JANUHA010000002">
    <property type="protein sequence ID" value="MCS0595650.1"/>
    <property type="molecule type" value="Genomic_DNA"/>
</dbReference>
<accession>A0ABT2AHY6</accession>
<gene>
    <name evidence="2" type="ORF">NX780_04750</name>
</gene>
<dbReference type="Proteomes" id="UP001206572">
    <property type="component" value="Unassembled WGS sequence"/>
</dbReference>
<feature type="region of interest" description="Disordered" evidence="1">
    <location>
        <begin position="1"/>
        <end position="27"/>
    </location>
</feature>
<reference evidence="2 3" key="1">
    <citation type="submission" date="2022-08" db="EMBL/GenBank/DDBJ databases">
        <title>Reclassification of Massilia species as members of the genera Telluria, Duganella, Pseudoduganella, Mokoshia gen. nov. and Zemynaea gen. nov. using orthogonal and non-orthogonal genome-based approaches.</title>
        <authorList>
            <person name="Bowman J.P."/>
        </authorList>
    </citation>
    <scope>NUCLEOTIDE SEQUENCE [LARGE SCALE GENOMIC DNA]</scope>
    <source>
        <strain evidence="2 3">JCM 31661</strain>
    </source>
</reference>
<feature type="compositionally biased region" description="Polar residues" evidence="1">
    <location>
        <begin position="1"/>
        <end position="10"/>
    </location>
</feature>
<comment type="caution">
    <text evidence="2">The sequence shown here is derived from an EMBL/GenBank/DDBJ whole genome shotgun (WGS) entry which is preliminary data.</text>
</comment>
<evidence type="ECO:0000313" key="3">
    <source>
        <dbReference type="Proteomes" id="UP001206572"/>
    </source>
</evidence>
<feature type="region of interest" description="Disordered" evidence="1">
    <location>
        <begin position="72"/>
        <end position="92"/>
    </location>
</feature>
<evidence type="ECO:0000256" key="1">
    <source>
        <dbReference type="SAM" id="MobiDB-lite"/>
    </source>
</evidence>
<sequence>MKKGSNNQTFDLFGDVQNPSVSTSQSGNQGVVERLNWWVAPERDAMRSDSAWSKVFIHLRAAVHMQALTLPARSASEDSQRKRAGGAPLGIYGENAVTLPKRGYRE</sequence>